<organism evidence="12">
    <name type="scientific">Arcella intermedia</name>
    <dbReference type="NCBI Taxonomy" id="1963864"/>
    <lineage>
        <taxon>Eukaryota</taxon>
        <taxon>Amoebozoa</taxon>
        <taxon>Tubulinea</taxon>
        <taxon>Elardia</taxon>
        <taxon>Arcellinida</taxon>
        <taxon>Sphaerothecina</taxon>
        <taxon>Arcellidae</taxon>
        <taxon>Arcella</taxon>
    </lineage>
</organism>
<dbReference type="InterPro" id="IPR014014">
    <property type="entry name" value="RNA_helicase_DEAD_Q_motif"/>
</dbReference>
<dbReference type="CDD" id="cd22475">
    <property type="entry name" value="KH-I_AtRH42_like"/>
    <property type="match status" value="1"/>
</dbReference>
<dbReference type="GO" id="GO:0003724">
    <property type="term" value="F:RNA helicase activity"/>
    <property type="evidence" value="ECO:0007669"/>
    <property type="project" value="UniProtKB-EC"/>
</dbReference>
<comment type="similarity">
    <text evidence="6">Belongs to the DEAD box helicase family. DDX46/PRP5 subfamily.</text>
</comment>
<dbReference type="InterPro" id="IPR027417">
    <property type="entry name" value="P-loop_NTPase"/>
</dbReference>
<feature type="compositionally biased region" description="Basic residues" evidence="8">
    <location>
        <begin position="74"/>
        <end position="86"/>
    </location>
</feature>
<evidence type="ECO:0000313" key="12">
    <source>
        <dbReference type="EMBL" id="NDV29503.1"/>
    </source>
</evidence>
<dbReference type="SMART" id="SM00490">
    <property type="entry name" value="HELICc"/>
    <property type="match status" value="1"/>
</dbReference>
<accession>A0A6B2KXL8</accession>
<keyword evidence="4" id="KW-0347">Helicase</keyword>
<feature type="compositionally biased region" description="Basic and acidic residues" evidence="8">
    <location>
        <begin position="122"/>
        <end position="134"/>
    </location>
</feature>
<evidence type="ECO:0000256" key="6">
    <source>
        <dbReference type="ARBA" id="ARBA00038511"/>
    </source>
</evidence>
<dbReference type="PROSITE" id="PS00039">
    <property type="entry name" value="DEAD_ATP_HELICASE"/>
    <property type="match status" value="1"/>
</dbReference>
<feature type="domain" description="DEAD-box RNA helicase Q" evidence="11">
    <location>
        <begin position="216"/>
        <end position="244"/>
    </location>
</feature>
<dbReference type="AlphaFoldDB" id="A0A6B2KXL8"/>
<sequence>MLHGGIQEGMEVSVKEERHFSPIKTEIESNLDGMDIEPDPKPEIEEGKETQPRGETDAKEPTPSSTDNGGFLVPKKKVVNRRKRGRNAGLPEGFEFDDSNGDPLEAFMASLSGTVKDLRDQSLKKARKEAEKRGNVTIEEDEPEEATDPNSGLPKRLQRKNLEEVDHSSIDYMPFKKDFYIEVPEIAKLTPEEIKAYRKELDSVKIKGKDCPKPIKAFAQCGLSNKVLYIMNKYEYVKPTPIQAQALPVVMSGRDIIGIAKTGSGKTLAYLLPLFRHIQDQPPLAIGDGPVGLIMAPTRELATQIHYECKKFKKATGIRSVCVYGGAGVQHQIGDLKRGAEIVVCTPGRMIDILCANRGRITNLRRVTMLILDEADRMFDMGFEPQITRIINNIRPDRQTLLFSATFPKSVEAAARRILKNPLEITVRGRGVVADTVEQNVEIIDEEKKKDKLMELISNWYEQGSILVFVDRQESADQLWKDILKSGYQCLVIHGGKDQLDRDFTIKDFKEGKTKILVATSVAARGLDVPNLRLVVNFDVPNHLEDYVHRVGRTGRAGNIGTAWTFITPSETLYARDIYKALSHSGKPVPEGLQRMYDEYEEQRSQGLVQKRKSGFKGTGYKFDEAEELAKAQAMKLQKIAYGVEDEEEEEGDENKKADKPRNDMALVRFDPNGELNPAIRDTKEMLKHLDGESIQAEALGQVLGNTDYLVSIPGTPEEARERALKIADFWTTIARGQKRFTEELEINDYPQAARWKVTHKDALASITEMTGCGITAKGQFFAPGRNPAFGTRKLYLLIEGNSREEVRNAKAEIKRILDEAVLTAHPDKNQYGKYTVV</sequence>
<evidence type="ECO:0000256" key="8">
    <source>
        <dbReference type="SAM" id="MobiDB-lite"/>
    </source>
</evidence>
<dbReference type="SUPFAM" id="SSF52540">
    <property type="entry name" value="P-loop containing nucleoside triphosphate hydrolases"/>
    <property type="match status" value="1"/>
</dbReference>
<feature type="region of interest" description="Disordered" evidence="8">
    <location>
        <begin position="644"/>
        <end position="663"/>
    </location>
</feature>
<dbReference type="FunFam" id="3.40.50.300:FF:000079">
    <property type="entry name" value="probable ATP-dependent RNA helicase DDX17"/>
    <property type="match status" value="1"/>
</dbReference>
<dbReference type="InterPro" id="IPR014001">
    <property type="entry name" value="Helicase_ATP-bd"/>
</dbReference>
<dbReference type="GO" id="GO:0005524">
    <property type="term" value="F:ATP binding"/>
    <property type="evidence" value="ECO:0007669"/>
    <property type="project" value="UniProtKB-KW"/>
</dbReference>
<feature type="domain" description="Helicase ATP-binding" evidence="9">
    <location>
        <begin position="247"/>
        <end position="425"/>
    </location>
</feature>
<dbReference type="PROSITE" id="PS51192">
    <property type="entry name" value="HELICASE_ATP_BIND_1"/>
    <property type="match status" value="1"/>
</dbReference>
<dbReference type="InterPro" id="IPR001650">
    <property type="entry name" value="Helicase_C-like"/>
</dbReference>
<dbReference type="EMBL" id="GIBP01000534">
    <property type="protein sequence ID" value="NDV29503.1"/>
    <property type="molecule type" value="Transcribed_RNA"/>
</dbReference>
<evidence type="ECO:0000259" key="11">
    <source>
        <dbReference type="PROSITE" id="PS51195"/>
    </source>
</evidence>
<evidence type="ECO:0000256" key="5">
    <source>
        <dbReference type="ARBA" id="ARBA00022840"/>
    </source>
</evidence>
<keyword evidence="5" id="KW-0067">ATP-binding</keyword>
<evidence type="ECO:0000256" key="2">
    <source>
        <dbReference type="ARBA" id="ARBA00022741"/>
    </source>
</evidence>
<evidence type="ECO:0000259" key="10">
    <source>
        <dbReference type="PROSITE" id="PS51194"/>
    </source>
</evidence>
<keyword evidence="3" id="KW-0378">Hydrolase</keyword>
<feature type="short sequence motif" description="Q motif" evidence="7">
    <location>
        <begin position="216"/>
        <end position="244"/>
    </location>
</feature>
<dbReference type="Pfam" id="PF23469">
    <property type="entry name" value="KH_12"/>
    <property type="match status" value="1"/>
</dbReference>
<feature type="compositionally biased region" description="Acidic residues" evidence="8">
    <location>
        <begin position="644"/>
        <end position="653"/>
    </location>
</feature>
<dbReference type="InterPro" id="IPR056149">
    <property type="entry name" value="PRP5/DDX46/KHDC4_KH"/>
</dbReference>
<feature type="compositionally biased region" description="Basic and acidic residues" evidence="8">
    <location>
        <begin position="654"/>
        <end position="663"/>
    </location>
</feature>
<dbReference type="Pfam" id="PF00270">
    <property type="entry name" value="DEAD"/>
    <property type="match status" value="1"/>
</dbReference>
<dbReference type="CDD" id="cd18787">
    <property type="entry name" value="SF2_C_DEAD"/>
    <property type="match status" value="1"/>
</dbReference>
<dbReference type="InterPro" id="IPR000629">
    <property type="entry name" value="RNA-helicase_DEAD-box_CS"/>
</dbReference>
<dbReference type="InterPro" id="IPR011545">
    <property type="entry name" value="DEAD/DEAH_box_helicase_dom"/>
</dbReference>
<evidence type="ECO:0000259" key="9">
    <source>
        <dbReference type="PROSITE" id="PS51192"/>
    </source>
</evidence>
<name>A0A6B2KXL8_9EUKA</name>
<proteinExistence type="inferred from homology"/>
<evidence type="ECO:0000256" key="1">
    <source>
        <dbReference type="ARBA" id="ARBA00012552"/>
    </source>
</evidence>
<dbReference type="CDD" id="cd17953">
    <property type="entry name" value="DEADc_DDX46"/>
    <property type="match status" value="1"/>
</dbReference>
<keyword evidence="2" id="KW-0547">Nucleotide-binding</keyword>
<dbReference type="PROSITE" id="PS51194">
    <property type="entry name" value="HELICASE_CTER"/>
    <property type="match status" value="1"/>
</dbReference>
<dbReference type="PANTHER" id="PTHR47958">
    <property type="entry name" value="ATP-DEPENDENT RNA HELICASE DBP3"/>
    <property type="match status" value="1"/>
</dbReference>
<dbReference type="Pfam" id="PF00271">
    <property type="entry name" value="Helicase_C"/>
    <property type="match status" value="1"/>
</dbReference>
<dbReference type="GO" id="GO:0003676">
    <property type="term" value="F:nucleic acid binding"/>
    <property type="evidence" value="ECO:0007669"/>
    <property type="project" value="InterPro"/>
</dbReference>
<protein>
    <recommendedName>
        <fullName evidence="1">RNA helicase</fullName>
        <ecNumber evidence="1">3.6.4.13</ecNumber>
    </recommendedName>
</protein>
<feature type="region of interest" description="Disordered" evidence="8">
    <location>
        <begin position="122"/>
        <end position="160"/>
    </location>
</feature>
<dbReference type="PROSITE" id="PS51195">
    <property type="entry name" value="Q_MOTIF"/>
    <property type="match status" value="1"/>
</dbReference>
<dbReference type="SMART" id="SM00487">
    <property type="entry name" value="DEXDc"/>
    <property type="match status" value="1"/>
</dbReference>
<dbReference type="EC" id="3.6.4.13" evidence="1"/>
<feature type="domain" description="Helicase C-terminal" evidence="10">
    <location>
        <begin position="436"/>
        <end position="597"/>
    </location>
</feature>
<evidence type="ECO:0000256" key="3">
    <source>
        <dbReference type="ARBA" id="ARBA00022801"/>
    </source>
</evidence>
<evidence type="ECO:0000256" key="4">
    <source>
        <dbReference type="ARBA" id="ARBA00022806"/>
    </source>
</evidence>
<feature type="compositionally biased region" description="Basic and acidic residues" evidence="8">
    <location>
        <begin position="38"/>
        <end position="60"/>
    </location>
</feature>
<evidence type="ECO:0000256" key="7">
    <source>
        <dbReference type="PROSITE-ProRule" id="PRU00552"/>
    </source>
</evidence>
<feature type="region of interest" description="Disordered" evidence="8">
    <location>
        <begin position="1"/>
        <end position="101"/>
    </location>
</feature>
<dbReference type="Gene3D" id="3.40.50.300">
    <property type="entry name" value="P-loop containing nucleotide triphosphate hydrolases"/>
    <property type="match status" value="2"/>
</dbReference>
<dbReference type="GO" id="GO:0016787">
    <property type="term" value="F:hydrolase activity"/>
    <property type="evidence" value="ECO:0007669"/>
    <property type="project" value="UniProtKB-KW"/>
</dbReference>
<reference evidence="12" key="1">
    <citation type="journal article" date="2020" name="J. Eukaryot. Microbiol.">
        <title>De novo Sequencing, Assembly and Annotation of the Transcriptome for the Free-Living Testate Amoeba Arcella intermedia.</title>
        <authorList>
            <person name="Ribeiro G.M."/>
            <person name="Porfirio-Sousa A.L."/>
            <person name="Maurer-Alcala X.X."/>
            <person name="Katz L.A."/>
            <person name="Lahr D.J.G."/>
        </authorList>
    </citation>
    <scope>NUCLEOTIDE SEQUENCE</scope>
</reference>
<feature type="compositionally biased region" description="Acidic residues" evidence="8">
    <location>
        <begin position="138"/>
        <end position="147"/>
    </location>
</feature>